<proteinExistence type="predicted"/>
<keyword evidence="1" id="KW-0614">Plasmid</keyword>
<sequence>MSSNQYAACVSQNLVRTSTFGYHEQAMVSTKVLFSGSMQQMPPAGMRALPAGASQWKAQALPTP</sequence>
<name>A0AAP9EA58_AGRTU</name>
<gene>
    <name evidence="1" type="ORF">CG010_025120</name>
</gene>
<protein>
    <submittedName>
        <fullName evidence="1">Uncharacterized protein</fullName>
    </submittedName>
</protein>
<evidence type="ECO:0000313" key="1">
    <source>
        <dbReference type="EMBL" id="QDY97476.1"/>
    </source>
</evidence>
<dbReference type="AlphaFoldDB" id="A0AAP9EA58"/>
<reference evidence="1 2" key="1">
    <citation type="journal article" date="2017" name="Genome Announc.">
        <title>Draft Genome Sequence of Agrobacterium tumefaciens Biovar 1 Strain 186, Isolated from Walnut.</title>
        <authorList>
            <person name="Poret-Peterson A.T."/>
            <person name="Bhatnagar S."/>
            <person name="McClean A.E."/>
            <person name="Kluepfel D.A."/>
        </authorList>
    </citation>
    <scope>NUCLEOTIDE SEQUENCE [LARGE SCALE GENOMIC DNA]</scope>
    <source>
        <strain evidence="1 2">186</strain>
    </source>
</reference>
<geneLocation type="plasmid" evidence="2">
    <name>pat</name>
</geneLocation>
<dbReference type="Proteomes" id="UP000222296">
    <property type="component" value="Plasmid pAt"/>
</dbReference>
<organism evidence="1 2">
    <name type="scientific">Agrobacterium tumefaciens</name>
    <dbReference type="NCBI Taxonomy" id="358"/>
    <lineage>
        <taxon>Bacteria</taxon>
        <taxon>Pseudomonadati</taxon>
        <taxon>Pseudomonadota</taxon>
        <taxon>Alphaproteobacteria</taxon>
        <taxon>Hyphomicrobiales</taxon>
        <taxon>Rhizobiaceae</taxon>
        <taxon>Rhizobium/Agrobacterium group</taxon>
        <taxon>Agrobacterium</taxon>
        <taxon>Agrobacterium tumefaciens complex</taxon>
    </lineage>
</organism>
<dbReference type="EMBL" id="CP042276">
    <property type="protein sequence ID" value="QDY97476.1"/>
    <property type="molecule type" value="Genomic_DNA"/>
</dbReference>
<accession>A0AAP9EA58</accession>
<dbReference type="RefSeq" id="WP_144030959.1">
    <property type="nucleotide sequence ID" value="NZ_CP042276.1"/>
</dbReference>
<evidence type="ECO:0000313" key="2">
    <source>
        <dbReference type="Proteomes" id="UP000222296"/>
    </source>
</evidence>